<gene>
    <name evidence="4" type="ORF">Pcinc_006365</name>
</gene>
<dbReference type="EMBL" id="JAWQEG010000468">
    <property type="protein sequence ID" value="KAK3889647.1"/>
    <property type="molecule type" value="Genomic_DNA"/>
</dbReference>
<feature type="region of interest" description="Disordered" evidence="2">
    <location>
        <begin position="253"/>
        <end position="282"/>
    </location>
</feature>
<evidence type="ECO:0000313" key="4">
    <source>
        <dbReference type="EMBL" id="KAK3889647.1"/>
    </source>
</evidence>
<evidence type="ECO:0000256" key="2">
    <source>
        <dbReference type="SAM" id="MobiDB-lite"/>
    </source>
</evidence>
<evidence type="ECO:0000259" key="3">
    <source>
        <dbReference type="Pfam" id="PF01347"/>
    </source>
</evidence>
<dbReference type="AlphaFoldDB" id="A0AAE1GBP4"/>
<proteinExistence type="predicted"/>
<dbReference type="InterPro" id="IPR015819">
    <property type="entry name" value="Lipid_transp_b-sht_shell"/>
</dbReference>
<evidence type="ECO:0000256" key="1">
    <source>
        <dbReference type="ARBA" id="ARBA00022729"/>
    </source>
</evidence>
<protein>
    <recommendedName>
        <fullName evidence="3">Vitellogenin domain-containing protein</fullName>
    </recommendedName>
</protein>
<comment type="caution">
    <text evidence="4">The sequence shown here is derived from an EMBL/GenBank/DDBJ whole genome shotgun (WGS) entry which is preliminary data.</text>
</comment>
<name>A0AAE1GBP4_PETCI</name>
<dbReference type="Proteomes" id="UP001286313">
    <property type="component" value="Unassembled WGS sequence"/>
</dbReference>
<feature type="compositionally biased region" description="Acidic residues" evidence="2">
    <location>
        <begin position="254"/>
        <end position="274"/>
    </location>
</feature>
<evidence type="ECO:0000313" key="5">
    <source>
        <dbReference type="Proteomes" id="UP001286313"/>
    </source>
</evidence>
<dbReference type="GO" id="GO:0005319">
    <property type="term" value="F:lipid transporter activity"/>
    <property type="evidence" value="ECO:0007669"/>
    <property type="project" value="InterPro"/>
</dbReference>
<accession>A0AAE1GBP4</accession>
<dbReference type="SUPFAM" id="SSF56968">
    <property type="entry name" value="Lipovitellin-phosvitin complex, beta-sheet shell regions"/>
    <property type="match status" value="1"/>
</dbReference>
<feature type="domain" description="Vitellogenin" evidence="3">
    <location>
        <begin position="57"/>
        <end position="287"/>
    </location>
</feature>
<dbReference type="InterPro" id="IPR001747">
    <property type="entry name" value="Vitellogenin_N"/>
</dbReference>
<sequence length="343" mass="37794">MQRVEVEVEGSKVYTGGGLVEVSRFNRDTLLLLTSPHLTSQHQPTSSLVGDVTGVVVRTVGGGVPSLLHPPSVSVGVLNHMRSLASLLTPATPPHTLTYHTQTDVLGRCEVRYERMVDEAKTVTWRDLPSCSHFTLERSLGGRQFPFLHLTTNLDGSSSTCEYHWSEAGSEVLEGAVCRETLIMGPRYQSSNLNITLVTTLQLTHTAPLHPPSILHYLQESTETTDLKYQPEPSQATEDSMEKIAELLEALCSTEEEEENEEEEEEEEGEEGEGEEGRPVTVGVVGMKRVTGDLTRQLTHLTQALAHITSDTPLPQLPSACPSHVRSLLTRELHHRVNQQPNS</sequence>
<organism evidence="4 5">
    <name type="scientific">Petrolisthes cinctipes</name>
    <name type="common">Flat porcelain crab</name>
    <dbReference type="NCBI Taxonomy" id="88211"/>
    <lineage>
        <taxon>Eukaryota</taxon>
        <taxon>Metazoa</taxon>
        <taxon>Ecdysozoa</taxon>
        <taxon>Arthropoda</taxon>
        <taxon>Crustacea</taxon>
        <taxon>Multicrustacea</taxon>
        <taxon>Malacostraca</taxon>
        <taxon>Eumalacostraca</taxon>
        <taxon>Eucarida</taxon>
        <taxon>Decapoda</taxon>
        <taxon>Pleocyemata</taxon>
        <taxon>Anomura</taxon>
        <taxon>Galatheoidea</taxon>
        <taxon>Porcellanidae</taxon>
        <taxon>Petrolisthes</taxon>
    </lineage>
</organism>
<dbReference type="Gene3D" id="2.30.230.10">
    <property type="entry name" value="Lipovitellin, beta-sheet shell regions, chain A"/>
    <property type="match status" value="1"/>
</dbReference>
<keyword evidence="1" id="KW-0732">Signal</keyword>
<keyword evidence="5" id="KW-1185">Reference proteome</keyword>
<dbReference type="InterPro" id="IPR015816">
    <property type="entry name" value="Vitellinogen_b-sht_N"/>
</dbReference>
<dbReference type="Pfam" id="PF01347">
    <property type="entry name" value="Vitellogenin_N"/>
    <property type="match status" value="1"/>
</dbReference>
<reference evidence="4" key="1">
    <citation type="submission" date="2023-10" db="EMBL/GenBank/DDBJ databases">
        <title>Genome assemblies of two species of porcelain crab, Petrolisthes cinctipes and Petrolisthes manimaculis (Anomura: Porcellanidae).</title>
        <authorList>
            <person name="Angst P."/>
        </authorList>
    </citation>
    <scope>NUCLEOTIDE SEQUENCE</scope>
    <source>
        <strain evidence="4">PB745_01</strain>
        <tissue evidence="4">Gill</tissue>
    </source>
</reference>